<protein>
    <recommendedName>
        <fullName evidence="5">Glycosyltransferase</fullName>
        <ecNumber evidence="5">2.4.1.-</ecNumber>
    </recommendedName>
</protein>
<dbReference type="FunFam" id="3.40.50.2000:FF:000202">
    <property type="entry name" value="Glycosyltransferase"/>
    <property type="match status" value="1"/>
</dbReference>
<organism evidence="6 7">
    <name type="scientific">Acorus calamus</name>
    <name type="common">Sweet flag</name>
    <dbReference type="NCBI Taxonomy" id="4465"/>
    <lineage>
        <taxon>Eukaryota</taxon>
        <taxon>Viridiplantae</taxon>
        <taxon>Streptophyta</taxon>
        <taxon>Embryophyta</taxon>
        <taxon>Tracheophyta</taxon>
        <taxon>Spermatophyta</taxon>
        <taxon>Magnoliopsida</taxon>
        <taxon>Liliopsida</taxon>
        <taxon>Acoraceae</taxon>
        <taxon>Acorus</taxon>
    </lineage>
</organism>
<dbReference type="PANTHER" id="PTHR48047:SF182">
    <property type="entry name" value="GLYCOSYLTRANSFERASE"/>
    <property type="match status" value="1"/>
</dbReference>
<keyword evidence="2 4" id="KW-0328">Glycosyltransferase</keyword>
<dbReference type="GO" id="GO:0035251">
    <property type="term" value="F:UDP-glucosyltransferase activity"/>
    <property type="evidence" value="ECO:0007669"/>
    <property type="project" value="TreeGrafter"/>
</dbReference>
<evidence type="ECO:0000256" key="4">
    <source>
        <dbReference type="RuleBase" id="RU003718"/>
    </source>
</evidence>
<reference evidence="6" key="1">
    <citation type="journal article" date="2023" name="Nat. Commun.">
        <title>Diploid and tetraploid genomes of Acorus and the evolution of monocots.</title>
        <authorList>
            <person name="Ma L."/>
            <person name="Liu K.W."/>
            <person name="Li Z."/>
            <person name="Hsiao Y.Y."/>
            <person name="Qi Y."/>
            <person name="Fu T."/>
            <person name="Tang G.D."/>
            <person name="Zhang D."/>
            <person name="Sun W.H."/>
            <person name="Liu D.K."/>
            <person name="Li Y."/>
            <person name="Chen G.Z."/>
            <person name="Liu X.D."/>
            <person name="Liao X.Y."/>
            <person name="Jiang Y.T."/>
            <person name="Yu X."/>
            <person name="Hao Y."/>
            <person name="Huang J."/>
            <person name="Zhao X.W."/>
            <person name="Ke S."/>
            <person name="Chen Y.Y."/>
            <person name="Wu W.L."/>
            <person name="Hsu J.L."/>
            <person name="Lin Y.F."/>
            <person name="Huang M.D."/>
            <person name="Li C.Y."/>
            <person name="Huang L."/>
            <person name="Wang Z.W."/>
            <person name="Zhao X."/>
            <person name="Zhong W.Y."/>
            <person name="Peng D.H."/>
            <person name="Ahmad S."/>
            <person name="Lan S."/>
            <person name="Zhang J.S."/>
            <person name="Tsai W.C."/>
            <person name="Van de Peer Y."/>
            <person name="Liu Z.J."/>
        </authorList>
    </citation>
    <scope>NUCLEOTIDE SEQUENCE</scope>
    <source>
        <strain evidence="6">CP</strain>
    </source>
</reference>
<sequence>MEIPNHSHDQQHFLLCPFMAQGHMIPMADMARLFARRGVYVSFVTTPLNASRVRPAIDRASRCSNLPIRLVELRFPYEEAGLPEGSENVDVLPPSIDLFKRFFEGTKLLKQPLELFLSADRDFPPPTCVVSDLLLPWTLDVARGLGIPRLVFHGTCSYSLIVMESVRRYGLWDAADRPEKETMVTIPDMPCQFEMKKGLLPIPLSCAGLADFEGGAVKAEVDSDGVVINSFDELEAKFTEAYEKLMGNKAYNIGPLSLCEGGVQAERGNKSSIDPDKCLSWLDSHKPGSVVYVSFGTLARLGLRQVMEIGEAMKGSGRPVVWVLKQGKEGSEEIESWVSRFGEGLDWMVIVGWAPQVAILSHKAVGGFVTHCGWNSTLEGLCAGVPMVTWPHFWEQFVNERLVVEVLKVGVRVGIEVQMGWTEEVVVGREEIGVALERVMGEGEEGEEMRRRVRKVGEMAKKAMEVGGSSFVNMTMLIEDVKGYVVKEIVVENA</sequence>
<keyword evidence="7" id="KW-1185">Reference proteome</keyword>
<accession>A0AAV9E3G7</accession>
<dbReference type="EMBL" id="JAUJYO010000010">
    <property type="protein sequence ID" value="KAK1307455.1"/>
    <property type="molecule type" value="Genomic_DNA"/>
</dbReference>
<keyword evidence="3 4" id="KW-0808">Transferase</keyword>
<evidence type="ECO:0000256" key="1">
    <source>
        <dbReference type="ARBA" id="ARBA00009995"/>
    </source>
</evidence>
<reference evidence="6" key="2">
    <citation type="submission" date="2023-06" db="EMBL/GenBank/DDBJ databases">
        <authorList>
            <person name="Ma L."/>
            <person name="Liu K.-W."/>
            <person name="Li Z."/>
            <person name="Hsiao Y.-Y."/>
            <person name="Qi Y."/>
            <person name="Fu T."/>
            <person name="Tang G."/>
            <person name="Zhang D."/>
            <person name="Sun W.-H."/>
            <person name="Liu D.-K."/>
            <person name="Li Y."/>
            <person name="Chen G.-Z."/>
            <person name="Liu X.-D."/>
            <person name="Liao X.-Y."/>
            <person name="Jiang Y.-T."/>
            <person name="Yu X."/>
            <person name="Hao Y."/>
            <person name="Huang J."/>
            <person name="Zhao X.-W."/>
            <person name="Ke S."/>
            <person name="Chen Y.-Y."/>
            <person name="Wu W.-L."/>
            <person name="Hsu J.-L."/>
            <person name="Lin Y.-F."/>
            <person name="Huang M.-D."/>
            <person name="Li C.-Y."/>
            <person name="Huang L."/>
            <person name="Wang Z.-W."/>
            <person name="Zhao X."/>
            <person name="Zhong W.-Y."/>
            <person name="Peng D.-H."/>
            <person name="Ahmad S."/>
            <person name="Lan S."/>
            <person name="Zhang J.-S."/>
            <person name="Tsai W.-C."/>
            <person name="Van De Peer Y."/>
            <person name="Liu Z.-J."/>
        </authorList>
    </citation>
    <scope>NUCLEOTIDE SEQUENCE</scope>
    <source>
        <strain evidence="6">CP</strain>
        <tissue evidence="6">Leaves</tissue>
    </source>
</reference>
<dbReference type="PROSITE" id="PS00375">
    <property type="entry name" value="UDPGT"/>
    <property type="match status" value="1"/>
</dbReference>
<proteinExistence type="inferred from homology"/>
<dbReference type="InterPro" id="IPR035595">
    <property type="entry name" value="UDP_glycos_trans_CS"/>
</dbReference>
<dbReference type="Pfam" id="PF00201">
    <property type="entry name" value="UDPGT"/>
    <property type="match status" value="1"/>
</dbReference>
<dbReference type="InterPro" id="IPR002213">
    <property type="entry name" value="UDP_glucos_trans"/>
</dbReference>
<dbReference type="PANTHER" id="PTHR48047">
    <property type="entry name" value="GLYCOSYLTRANSFERASE"/>
    <property type="match status" value="1"/>
</dbReference>
<gene>
    <name evidence="6" type="primary">UGT73C3</name>
    <name evidence="6" type="ORF">QJS10_CPA10g00449</name>
</gene>
<comment type="caution">
    <text evidence="6">The sequence shown here is derived from an EMBL/GenBank/DDBJ whole genome shotgun (WGS) entry which is preliminary data.</text>
</comment>
<evidence type="ECO:0000313" key="6">
    <source>
        <dbReference type="EMBL" id="KAK1307455.1"/>
    </source>
</evidence>
<evidence type="ECO:0000256" key="3">
    <source>
        <dbReference type="ARBA" id="ARBA00022679"/>
    </source>
</evidence>
<name>A0AAV9E3G7_ACOCL</name>
<dbReference type="Gene3D" id="3.40.50.2000">
    <property type="entry name" value="Glycogen Phosphorylase B"/>
    <property type="match status" value="2"/>
</dbReference>
<evidence type="ECO:0000256" key="2">
    <source>
        <dbReference type="ARBA" id="ARBA00022676"/>
    </source>
</evidence>
<dbReference type="CDD" id="cd03784">
    <property type="entry name" value="GT1_Gtf-like"/>
    <property type="match status" value="1"/>
</dbReference>
<evidence type="ECO:0000256" key="5">
    <source>
        <dbReference type="RuleBase" id="RU362057"/>
    </source>
</evidence>
<dbReference type="AlphaFoldDB" id="A0AAV9E3G7"/>
<dbReference type="SUPFAM" id="SSF53756">
    <property type="entry name" value="UDP-Glycosyltransferase/glycogen phosphorylase"/>
    <property type="match status" value="1"/>
</dbReference>
<dbReference type="Proteomes" id="UP001180020">
    <property type="component" value="Unassembled WGS sequence"/>
</dbReference>
<comment type="similarity">
    <text evidence="1 4">Belongs to the UDP-glycosyltransferase family.</text>
</comment>
<evidence type="ECO:0000313" key="7">
    <source>
        <dbReference type="Proteomes" id="UP001180020"/>
    </source>
</evidence>
<dbReference type="EC" id="2.4.1.-" evidence="5"/>